<comment type="caution">
    <text evidence="1">The sequence shown here is derived from an EMBL/GenBank/DDBJ whole genome shotgun (WGS) entry which is preliminary data.</text>
</comment>
<organism evidence="1 2">
    <name type="scientific">Loxostege sticticalis</name>
    <name type="common">Beet webworm moth</name>
    <dbReference type="NCBI Taxonomy" id="481309"/>
    <lineage>
        <taxon>Eukaryota</taxon>
        <taxon>Metazoa</taxon>
        <taxon>Ecdysozoa</taxon>
        <taxon>Arthropoda</taxon>
        <taxon>Hexapoda</taxon>
        <taxon>Insecta</taxon>
        <taxon>Pterygota</taxon>
        <taxon>Neoptera</taxon>
        <taxon>Endopterygota</taxon>
        <taxon>Lepidoptera</taxon>
        <taxon>Glossata</taxon>
        <taxon>Ditrysia</taxon>
        <taxon>Pyraloidea</taxon>
        <taxon>Crambidae</taxon>
        <taxon>Pyraustinae</taxon>
        <taxon>Loxostege</taxon>
    </lineage>
</organism>
<reference evidence="1 2" key="1">
    <citation type="submission" date="2024-06" db="EMBL/GenBank/DDBJ databases">
        <title>A chromosome-level genome assembly of beet webworm, Loxostege sticticalis.</title>
        <authorList>
            <person name="Zhang Y."/>
        </authorList>
    </citation>
    <scope>NUCLEOTIDE SEQUENCE [LARGE SCALE GENOMIC DNA]</scope>
    <source>
        <strain evidence="1">AQ026</strain>
        <tissue evidence="1">Whole body</tissue>
    </source>
</reference>
<proteinExistence type="predicted"/>
<dbReference type="Proteomes" id="UP001549920">
    <property type="component" value="Unassembled WGS sequence"/>
</dbReference>
<dbReference type="EMBL" id="JBEUOH010000016">
    <property type="protein sequence ID" value="KAL0871740.1"/>
    <property type="molecule type" value="Genomic_DNA"/>
</dbReference>
<accession>A0ABR3HMW1</accession>
<gene>
    <name evidence="1" type="ORF">ABMA27_004244</name>
</gene>
<evidence type="ECO:0000313" key="2">
    <source>
        <dbReference type="Proteomes" id="UP001549920"/>
    </source>
</evidence>
<evidence type="ECO:0000313" key="1">
    <source>
        <dbReference type="EMBL" id="KAL0871740.1"/>
    </source>
</evidence>
<evidence type="ECO:0008006" key="3">
    <source>
        <dbReference type="Google" id="ProtNLM"/>
    </source>
</evidence>
<sequence length="133" mass="15472">MIHSKTVNKMQLRMLVDYMSLHKNFANGEYSGPMGSNQHLNQWVALKTQLKEYGPDKTVEQWCHTWRDLKKKVLPGFEVPVLHVAPGTSIQPSPDSLYRCSQTHTREHHKAFRITKLQSDLMHIGSECFTKFY</sequence>
<protein>
    <recommendedName>
        <fullName evidence="3">Regulatory protein zeste</fullName>
    </recommendedName>
</protein>
<name>A0ABR3HMW1_LOXSC</name>
<keyword evidence="2" id="KW-1185">Reference proteome</keyword>